<evidence type="ECO:0000256" key="12">
    <source>
        <dbReference type="ARBA" id="ARBA00023136"/>
    </source>
</evidence>
<dbReference type="PANTHER" id="PTHR24292:SF100">
    <property type="entry name" value="CYTOCHROME P450 6A16, ISOFORM B-RELATED"/>
    <property type="match status" value="1"/>
</dbReference>
<dbReference type="FunFam" id="1.10.630.10:FF:000042">
    <property type="entry name" value="Cytochrome P450"/>
    <property type="match status" value="1"/>
</dbReference>
<dbReference type="InterPro" id="IPR050476">
    <property type="entry name" value="Insect_CytP450_Detox"/>
</dbReference>
<comment type="similarity">
    <text evidence="4 14">Belongs to the cytochrome P450 family.</text>
</comment>
<evidence type="ECO:0008006" key="17">
    <source>
        <dbReference type="Google" id="ProtNLM"/>
    </source>
</evidence>
<evidence type="ECO:0000256" key="9">
    <source>
        <dbReference type="ARBA" id="ARBA00023002"/>
    </source>
</evidence>
<evidence type="ECO:0000313" key="15">
    <source>
        <dbReference type="EMBL" id="CAH0564513.1"/>
    </source>
</evidence>
<keyword evidence="7" id="KW-0256">Endoplasmic reticulum</keyword>
<dbReference type="GO" id="GO:0005789">
    <property type="term" value="C:endoplasmic reticulum membrane"/>
    <property type="evidence" value="ECO:0007669"/>
    <property type="project" value="UniProtKB-SubCell"/>
</dbReference>
<feature type="binding site" description="axial binding residue" evidence="13">
    <location>
        <position position="442"/>
    </location>
    <ligand>
        <name>heme</name>
        <dbReference type="ChEBI" id="CHEBI:30413"/>
    </ligand>
    <ligandPart>
        <name>Fe</name>
        <dbReference type="ChEBI" id="CHEBI:18248"/>
    </ligandPart>
</feature>
<dbReference type="PANTHER" id="PTHR24292">
    <property type="entry name" value="CYTOCHROME P450"/>
    <property type="match status" value="1"/>
</dbReference>
<evidence type="ECO:0000256" key="13">
    <source>
        <dbReference type="PIRSR" id="PIRSR602401-1"/>
    </source>
</evidence>
<dbReference type="GO" id="GO:0016705">
    <property type="term" value="F:oxidoreductase activity, acting on paired donors, with incorporation or reduction of molecular oxygen"/>
    <property type="evidence" value="ECO:0007669"/>
    <property type="project" value="InterPro"/>
</dbReference>
<dbReference type="Gene3D" id="1.10.630.10">
    <property type="entry name" value="Cytochrome P450"/>
    <property type="match status" value="1"/>
</dbReference>
<keyword evidence="9 14" id="KW-0560">Oxidoreductase</keyword>
<dbReference type="CDD" id="cd11056">
    <property type="entry name" value="CYP6-like"/>
    <property type="match status" value="1"/>
</dbReference>
<evidence type="ECO:0000256" key="7">
    <source>
        <dbReference type="ARBA" id="ARBA00022824"/>
    </source>
</evidence>
<sequence length="500" mass="57960">MWTFFIACLILFILYVKWKHSFWKNKGLLSPKPVFFFGNTSKLVKQKLTYGEHVQVIYNYLKNKNQIHGGEYFLLTPIYIPVDPKIIKNILLGDFTSFMDRGLYYHEDDPLSCNLFFLEGVKSKKLRAKMTPTFTSGKMKMMFETLLECSKQLQMELEKNCNQAIEVKDVLERFTTDIIGSVAFGIECNSLKNPNCEFINYGLKFFTRSAWGNIIAMFSFCIPEVLRFLKIRAINKETSDFYMRVVKDTVDYREANNIKRRDFMHLLIQLKNTGKLEDENLNTEDKISFEELAAQAFIFFIAGFETSSATMTFALYELALNQDIQNRVREEVIEVLNKNDKKLTYDAVMNLSYMDQVINETIRLHPPITTLNRICTKDYKVPGTDFVLEKGTKVNIPVMGLHMDEEYFPDPTRFDPGRFSEKNVKNITPFTFLPFGEGPRNCIGERFGKMQTKVGLAGIIQNYKLTLSSKTSIPLVMDPKHFVPTTKGGMWLEFKKINDL</sequence>
<evidence type="ECO:0000256" key="5">
    <source>
        <dbReference type="ARBA" id="ARBA00022617"/>
    </source>
</evidence>
<dbReference type="Pfam" id="PF00067">
    <property type="entry name" value="p450"/>
    <property type="match status" value="1"/>
</dbReference>
<evidence type="ECO:0000256" key="10">
    <source>
        <dbReference type="ARBA" id="ARBA00023004"/>
    </source>
</evidence>
<evidence type="ECO:0000256" key="3">
    <source>
        <dbReference type="ARBA" id="ARBA00004406"/>
    </source>
</evidence>
<protein>
    <recommendedName>
        <fullName evidence="17">Cytochrome P450</fullName>
    </recommendedName>
</protein>
<dbReference type="InterPro" id="IPR017972">
    <property type="entry name" value="Cyt_P450_CS"/>
</dbReference>
<keyword evidence="12" id="KW-0472">Membrane</keyword>
<dbReference type="SUPFAM" id="SSF48264">
    <property type="entry name" value="Cytochrome P450"/>
    <property type="match status" value="1"/>
</dbReference>
<comment type="subcellular location">
    <subcellularLocation>
        <location evidence="3">Endoplasmic reticulum membrane</location>
        <topology evidence="3">Peripheral membrane protein</topology>
    </subcellularLocation>
    <subcellularLocation>
        <location evidence="2">Microsome membrane</location>
        <topology evidence="2">Peripheral membrane protein</topology>
    </subcellularLocation>
</comment>
<evidence type="ECO:0000256" key="1">
    <source>
        <dbReference type="ARBA" id="ARBA00001971"/>
    </source>
</evidence>
<dbReference type="GO" id="GO:0005506">
    <property type="term" value="F:iron ion binding"/>
    <property type="evidence" value="ECO:0007669"/>
    <property type="project" value="InterPro"/>
</dbReference>
<dbReference type="EMBL" id="OV121140">
    <property type="protein sequence ID" value="CAH0564513.1"/>
    <property type="molecule type" value="Genomic_DNA"/>
</dbReference>
<organism evidence="15 16">
    <name type="scientific">Brassicogethes aeneus</name>
    <name type="common">Rape pollen beetle</name>
    <name type="synonym">Meligethes aeneus</name>
    <dbReference type="NCBI Taxonomy" id="1431903"/>
    <lineage>
        <taxon>Eukaryota</taxon>
        <taxon>Metazoa</taxon>
        <taxon>Ecdysozoa</taxon>
        <taxon>Arthropoda</taxon>
        <taxon>Hexapoda</taxon>
        <taxon>Insecta</taxon>
        <taxon>Pterygota</taxon>
        <taxon>Neoptera</taxon>
        <taxon>Endopterygota</taxon>
        <taxon>Coleoptera</taxon>
        <taxon>Polyphaga</taxon>
        <taxon>Cucujiformia</taxon>
        <taxon>Nitidulidae</taxon>
        <taxon>Meligethinae</taxon>
        <taxon>Brassicogethes</taxon>
    </lineage>
</organism>
<keyword evidence="6 13" id="KW-0479">Metal-binding</keyword>
<dbReference type="PROSITE" id="PS00086">
    <property type="entry name" value="CYTOCHROME_P450"/>
    <property type="match status" value="1"/>
</dbReference>
<dbReference type="PRINTS" id="PR00385">
    <property type="entry name" value="P450"/>
</dbReference>
<evidence type="ECO:0000256" key="6">
    <source>
        <dbReference type="ARBA" id="ARBA00022723"/>
    </source>
</evidence>
<dbReference type="InterPro" id="IPR001128">
    <property type="entry name" value="Cyt_P450"/>
</dbReference>
<dbReference type="PRINTS" id="PR00463">
    <property type="entry name" value="EP450I"/>
</dbReference>
<dbReference type="Proteomes" id="UP001154078">
    <property type="component" value="Chromosome 9"/>
</dbReference>
<keyword evidence="10 13" id="KW-0408">Iron</keyword>
<evidence type="ECO:0000313" key="16">
    <source>
        <dbReference type="Proteomes" id="UP001154078"/>
    </source>
</evidence>
<keyword evidence="5 13" id="KW-0349">Heme</keyword>
<dbReference type="GO" id="GO:0020037">
    <property type="term" value="F:heme binding"/>
    <property type="evidence" value="ECO:0007669"/>
    <property type="project" value="InterPro"/>
</dbReference>
<keyword evidence="11 14" id="KW-0503">Monooxygenase</keyword>
<gene>
    <name evidence="15" type="ORF">MELIAE_LOCUS13050</name>
</gene>
<accession>A0A9P0BM52</accession>
<dbReference type="InterPro" id="IPR002401">
    <property type="entry name" value="Cyt_P450_E_grp-I"/>
</dbReference>
<name>A0A9P0BM52_BRAAE</name>
<reference evidence="15" key="1">
    <citation type="submission" date="2021-12" db="EMBL/GenBank/DDBJ databases">
        <authorList>
            <person name="King R."/>
        </authorList>
    </citation>
    <scope>NUCLEOTIDE SEQUENCE</scope>
</reference>
<keyword evidence="8" id="KW-0492">Microsome</keyword>
<evidence type="ECO:0000256" key="11">
    <source>
        <dbReference type="ARBA" id="ARBA00023033"/>
    </source>
</evidence>
<dbReference type="GO" id="GO:0004497">
    <property type="term" value="F:monooxygenase activity"/>
    <property type="evidence" value="ECO:0007669"/>
    <property type="project" value="UniProtKB-KW"/>
</dbReference>
<dbReference type="AlphaFoldDB" id="A0A9P0BM52"/>
<evidence type="ECO:0000256" key="4">
    <source>
        <dbReference type="ARBA" id="ARBA00010617"/>
    </source>
</evidence>
<evidence type="ECO:0000256" key="2">
    <source>
        <dbReference type="ARBA" id="ARBA00004174"/>
    </source>
</evidence>
<evidence type="ECO:0000256" key="14">
    <source>
        <dbReference type="RuleBase" id="RU000461"/>
    </source>
</evidence>
<dbReference type="OrthoDB" id="2789670at2759"/>
<proteinExistence type="inferred from homology"/>
<dbReference type="InterPro" id="IPR036396">
    <property type="entry name" value="Cyt_P450_sf"/>
</dbReference>
<keyword evidence="16" id="KW-1185">Reference proteome</keyword>
<comment type="cofactor">
    <cofactor evidence="1 13">
        <name>heme</name>
        <dbReference type="ChEBI" id="CHEBI:30413"/>
    </cofactor>
</comment>
<evidence type="ECO:0000256" key="8">
    <source>
        <dbReference type="ARBA" id="ARBA00022848"/>
    </source>
</evidence>